<evidence type="ECO:0000313" key="1">
    <source>
        <dbReference type="EMBL" id="MFD0851504.1"/>
    </source>
</evidence>
<feature type="non-terminal residue" evidence="1">
    <location>
        <position position="110"/>
    </location>
</feature>
<sequence length="110" mass="12532">MQVEDGTTPESSRGRIVMLVDNEVTPDSRVQKQAHSAAEAGWEVHLIGRAPEKNSKADNSWMLGQAHVRLVPVPMTLSTRRGWIRAQLRRPLAYADKETAEYRRRLVRSR</sequence>
<protein>
    <submittedName>
        <fullName evidence="1">Uncharacterized protein</fullName>
    </submittedName>
</protein>
<reference evidence="2" key="1">
    <citation type="journal article" date="2019" name="Int. J. Syst. Evol. Microbiol.">
        <title>The Global Catalogue of Microorganisms (GCM) 10K type strain sequencing project: providing services to taxonomists for standard genome sequencing and annotation.</title>
        <authorList>
            <consortium name="The Broad Institute Genomics Platform"/>
            <consortium name="The Broad Institute Genome Sequencing Center for Infectious Disease"/>
            <person name="Wu L."/>
            <person name="Ma J."/>
        </authorList>
    </citation>
    <scope>NUCLEOTIDE SEQUENCE [LARGE SCALE GENOMIC DNA]</scope>
    <source>
        <strain evidence="2">JCM 31696</strain>
    </source>
</reference>
<keyword evidence="2" id="KW-1185">Reference proteome</keyword>
<proteinExistence type="predicted"/>
<gene>
    <name evidence="1" type="ORF">ACFQ07_04700</name>
</gene>
<dbReference type="Proteomes" id="UP001597083">
    <property type="component" value="Unassembled WGS sequence"/>
</dbReference>
<name>A0ABW3CAR0_9ACTN</name>
<dbReference type="EMBL" id="JBHTIR010000533">
    <property type="protein sequence ID" value="MFD0851504.1"/>
    <property type="molecule type" value="Genomic_DNA"/>
</dbReference>
<organism evidence="1 2">
    <name type="scientific">Actinomadura adrarensis</name>
    <dbReference type="NCBI Taxonomy" id="1819600"/>
    <lineage>
        <taxon>Bacteria</taxon>
        <taxon>Bacillati</taxon>
        <taxon>Actinomycetota</taxon>
        <taxon>Actinomycetes</taxon>
        <taxon>Streptosporangiales</taxon>
        <taxon>Thermomonosporaceae</taxon>
        <taxon>Actinomadura</taxon>
    </lineage>
</organism>
<comment type="caution">
    <text evidence="1">The sequence shown here is derived from an EMBL/GenBank/DDBJ whole genome shotgun (WGS) entry which is preliminary data.</text>
</comment>
<evidence type="ECO:0000313" key="2">
    <source>
        <dbReference type="Proteomes" id="UP001597083"/>
    </source>
</evidence>
<accession>A0ABW3CAR0</accession>